<comment type="subcellular location">
    <subcellularLocation>
        <location evidence="1">Cytoplasm</location>
    </subcellularLocation>
</comment>
<gene>
    <name evidence="11 12" type="primary">LOC112690132</name>
</gene>
<keyword evidence="6" id="KW-0677">Repeat</keyword>
<keyword evidence="4" id="KW-0963">Cytoplasm</keyword>
<dbReference type="Proteomes" id="UP000694846">
    <property type="component" value="Unplaced"/>
</dbReference>
<dbReference type="GeneID" id="112690132"/>
<dbReference type="SUPFAM" id="SSF52058">
    <property type="entry name" value="L domain-like"/>
    <property type="match status" value="1"/>
</dbReference>
<dbReference type="PANTHER" id="PTHR46652">
    <property type="entry name" value="LEUCINE-RICH REPEAT AND IQ DOMAIN-CONTAINING PROTEIN 1-RELATED"/>
    <property type="match status" value="1"/>
</dbReference>
<dbReference type="PANTHER" id="PTHR46652:SF3">
    <property type="entry name" value="LEUCINE-RICH REPEAT-CONTAINING PROTEIN 9"/>
    <property type="match status" value="1"/>
</dbReference>
<organism evidence="10 12">
    <name type="scientific">Sipha flava</name>
    <name type="common">yellow sugarcane aphid</name>
    <dbReference type="NCBI Taxonomy" id="143950"/>
    <lineage>
        <taxon>Eukaryota</taxon>
        <taxon>Metazoa</taxon>
        <taxon>Ecdysozoa</taxon>
        <taxon>Arthropoda</taxon>
        <taxon>Hexapoda</taxon>
        <taxon>Insecta</taxon>
        <taxon>Pterygota</taxon>
        <taxon>Neoptera</taxon>
        <taxon>Paraneoptera</taxon>
        <taxon>Hemiptera</taxon>
        <taxon>Sternorrhyncha</taxon>
        <taxon>Aphidomorpha</taxon>
        <taxon>Aphidoidea</taxon>
        <taxon>Aphididae</taxon>
        <taxon>Sipha</taxon>
    </lineage>
</organism>
<dbReference type="InterPro" id="IPR044079">
    <property type="entry name" value="Ubl_TBCE"/>
</dbReference>
<evidence type="ECO:0000313" key="12">
    <source>
        <dbReference type="RefSeq" id="XP_025419854.1"/>
    </source>
</evidence>
<evidence type="ECO:0000256" key="4">
    <source>
        <dbReference type="ARBA" id="ARBA00022490"/>
    </source>
</evidence>
<reference evidence="11 12" key="1">
    <citation type="submission" date="2025-04" db="UniProtKB">
        <authorList>
            <consortium name="RefSeq"/>
        </authorList>
    </citation>
    <scope>IDENTIFICATION</scope>
    <source>
        <tissue evidence="11 12">Whole body</tissue>
    </source>
</reference>
<dbReference type="InterPro" id="IPR036859">
    <property type="entry name" value="CAP-Gly_dom_sf"/>
</dbReference>
<dbReference type="InterPro" id="IPR032675">
    <property type="entry name" value="LRR_dom_sf"/>
</dbReference>
<dbReference type="OrthoDB" id="5273213at2759"/>
<dbReference type="PROSITE" id="PS50245">
    <property type="entry name" value="CAP_GLY_2"/>
    <property type="match status" value="1"/>
</dbReference>
<dbReference type="SUPFAM" id="SSF74924">
    <property type="entry name" value="Cap-Gly domain"/>
    <property type="match status" value="1"/>
</dbReference>
<evidence type="ECO:0000313" key="11">
    <source>
        <dbReference type="RefSeq" id="XP_025419853.1"/>
    </source>
</evidence>
<dbReference type="CTD" id="6905"/>
<dbReference type="Pfam" id="PF01302">
    <property type="entry name" value="CAP_GLY"/>
    <property type="match status" value="1"/>
</dbReference>
<keyword evidence="7" id="KW-0143">Chaperone</keyword>
<dbReference type="PROSITE" id="PS00845">
    <property type="entry name" value="CAP_GLY_1"/>
    <property type="match status" value="1"/>
</dbReference>
<dbReference type="RefSeq" id="XP_025419853.1">
    <property type="nucleotide sequence ID" value="XM_025564068.1"/>
</dbReference>
<evidence type="ECO:0000259" key="9">
    <source>
        <dbReference type="PROSITE" id="PS50245"/>
    </source>
</evidence>
<evidence type="ECO:0000256" key="7">
    <source>
        <dbReference type="ARBA" id="ARBA00023186"/>
    </source>
</evidence>
<name>A0A8B8G9G0_9HEMI</name>
<dbReference type="Gene3D" id="3.80.10.10">
    <property type="entry name" value="Ribonuclease Inhibitor"/>
    <property type="match status" value="2"/>
</dbReference>
<dbReference type="InterPro" id="IPR000938">
    <property type="entry name" value="CAP-Gly_domain"/>
</dbReference>
<feature type="domain" description="CAP-Gly" evidence="9">
    <location>
        <begin position="28"/>
        <end position="72"/>
    </location>
</feature>
<dbReference type="GO" id="GO:0005737">
    <property type="term" value="C:cytoplasm"/>
    <property type="evidence" value="ECO:0007669"/>
    <property type="project" value="UniProtKB-SubCell"/>
</dbReference>
<protein>
    <recommendedName>
        <fullName evidence="3">Tubulin-specific chaperone E</fullName>
    </recommendedName>
    <alternativeName>
        <fullName evidence="8">Tubulin-folding cofactor E</fullName>
    </alternativeName>
</protein>
<evidence type="ECO:0000256" key="1">
    <source>
        <dbReference type="ARBA" id="ARBA00004496"/>
    </source>
</evidence>
<accession>A0A8B8G9G0</accession>
<keyword evidence="5" id="KW-0433">Leucine-rich repeat</keyword>
<dbReference type="AlphaFoldDB" id="A0A8B8G9G0"/>
<dbReference type="SUPFAM" id="SSF54236">
    <property type="entry name" value="Ubiquitin-like"/>
    <property type="match status" value="1"/>
</dbReference>
<comment type="similarity">
    <text evidence="2">Belongs to the TBCE family.</text>
</comment>
<evidence type="ECO:0000256" key="3">
    <source>
        <dbReference type="ARBA" id="ARBA00015004"/>
    </source>
</evidence>
<dbReference type="RefSeq" id="XP_025419854.1">
    <property type="nucleotide sequence ID" value="XM_025564069.1"/>
</dbReference>
<evidence type="ECO:0000256" key="2">
    <source>
        <dbReference type="ARBA" id="ARBA00006286"/>
    </source>
</evidence>
<evidence type="ECO:0000256" key="8">
    <source>
        <dbReference type="ARBA" id="ARBA00030180"/>
    </source>
</evidence>
<keyword evidence="10" id="KW-1185">Reference proteome</keyword>
<dbReference type="Gene3D" id="2.30.30.190">
    <property type="entry name" value="CAP Gly-rich-like domain"/>
    <property type="match status" value="1"/>
</dbReference>
<dbReference type="InterPro" id="IPR029071">
    <property type="entry name" value="Ubiquitin-like_domsf"/>
</dbReference>
<evidence type="ECO:0000313" key="10">
    <source>
        <dbReference type="Proteomes" id="UP000694846"/>
    </source>
</evidence>
<evidence type="ECO:0000256" key="6">
    <source>
        <dbReference type="ARBA" id="ARBA00022737"/>
    </source>
</evidence>
<evidence type="ECO:0000256" key="5">
    <source>
        <dbReference type="ARBA" id="ARBA00022614"/>
    </source>
</evidence>
<proteinExistence type="inferred from homology"/>
<dbReference type="Gene3D" id="3.10.20.90">
    <property type="entry name" value="Phosphatidylinositol 3-kinase Catalytic Subunit, Chain A, domain 1"/>
    <property type="match status" value="1"/>
</dbReference>
<dbReference type="SMART" id="SM01052">
    <property type="entry name" value="CAP_GLY"/>
    <property type="match status" value="1"/>
</dbReference>
<sequence length="518" mass="59650">MADGRTKPLRVGRRVCVGTYFGVVRYVGPLPNTESEWVGIEWDDSSRGKHDGVHNGIRYFKALHLNGASFVRMEKVVPCNVSFISAFKNKYGQDCDPGINQEISALMKQSKIPFFELVGMQKIKTKQACFEKLTHVSLSHQCITDAGLPEEIQNCCPNIIDLELCNNCFEDWDTISQIAQQLKYLTSLNLSFNTIELPHEQNKLLKESFKCLKKIILGKLNYSWYEVMTLCEAFPQLEVLEIPENNISRLETPLIVLDNLLYLNLENNNLSWTEVNKLRFLSKLESLNVNRNGIKDIFIVPSSFLSLKYLMISDNNLLQFKSVCELNKLPTLNSLRIQNNPLLKGMSVTNYTLQIVARISSLTMLNGTMITLKERQNNEKDFLKDLDLIWHRKLKSPEEKAEFLAEHPRYMELIAKYGSDYSEDLNTSNKIKTIKLRIVNFCKESSTEKDVIVKTLPVSMTLHRLKELGKRLFGLGNKQLELSYYTKDNPDVEYSMDNLNQTFDYYSVEDGNTILIKW</sequence>
<dbReference type="InterPro" id="IPR050836">
    <property type="entry name" value="SDS22/Internalin_LRR"/>
</dbReference>
<dbReference type="CDD" id="cd17044">
    <property type="entry name" value="Ubl_TBCE"/>
    <property type="match status" value="1"/>
</dbReference>